<comment type="caution">
    <text evidence="2">The sequence shown here is derived from an EMBL/GenBank/DDBJ whole genome shotgun (WGS) entry which is preliminary data.</text>
</comment>
<dbReference type="Pfam" id="PF03544">
    <property type="entry name" value="TonB_C"/>
    <property type="match status" value="1"/>
</dbReference>
<dbReference type="InterPro" id="IPR037682">
    <property type="entry name" value="TonB_C"/>
</dbReference>
<feature type="domain" description="TonB C-terminal" evidence="1">
    <location>
        <begin position="25"/>
        <end position="120"/>
    </location>
</feature>
<name>A0A2T5JDH3_9SPHI</name>
<organism evidence="2 3">
    <name type="scientific">Mucilaginibacter yixingensis</name>
    <dbReference type="NCBI Taxonomy" id="1295612"/>
    <lineage>
        <taxon>Bacteria</taxon>
        <taxon>Pseudomonadati</taxon>
        <taxon>Bacteroidota</taxon>
        <taxon>Sphingobacteriia</taxon>
        <taxon>Sphingobacteriales</taxon>
        <taxon>Sphingobacteriaceae</taxon>
        <taxon>Mucilaginibacter</taxon>
    </lineage>
</organism>
<dbReference type="RefSeq" id="WP_107827730.1">
    <property type="nucleotide sequence ID" value="NZ_CP160205.1"/>
</dbReference>
<dbReference type="GO" id="GO:0055085">
    <property type="term" value="P:transmembrane transport"/>
    <property type="evidence" value="ECO:0007669"/>
    <property type="project" value="InterPro"/>
</dbReference>
<proteinExistence type="predicted"/>
<gene>
    <name evidence="2" type="ORF">C8P68_102648</name>
</gene>
<evidence type="ECO:0000313" key="2">
    <source>
        <dbReference type="EMBL" id="PTQ99818.1"/>
    </source>
</evidence>
<evidence type="ECO:0000313" key="3">
    <source>
        <dbReference type="Proteomes" id="UP000244168"/>
    </source>
</evidence>
<sequence length="222" mass="24893">MRRFTLVISFLVIAIMASGQAIFKGGEGALNTFLQKHIVYPEFSSRNCIGGIIYISFKVQQDGSLKEIAVQKGMGIDLDDEALRVVKLTRGMWSISSPGITEARMVLPIRFSPDNNRCISVNNITRQQAVQAYQNRQELENAVTNYYKNKYAGKADTTKEQEIIALKQQLGFDDELIGELLQKADAKQKQGDTDGACEDWNFIRNIGSNRADDFIAHYCGKQ</sequence>
<dbReference type="Gene3D" id="3.30.1150.10">
    <property type="match status" value="1"/>
</dbReference>
<reference evidence="2 3" key="1">
    <citation type="submission" date="2018-04" db="EMBL/GenBank/DDBJ databases">
        <title>Genomic Encyclopedia of Archaeal and Bacterial Type Strains, Phase II (KMG-II): from individual species to whole genera.</title>
        <authorList>
            <person name="Goeker M."/>
        </authorList>
    </citation>
    <scope>NUCLEOTIDE SEQUENCE [LARGE SCALE GENOMIC DNA]</scope>
    <source>
        <strain evidence="2 3">DSM 26809</strain>
    </source>
</reference>
<protein>
    <submittedName>
        <fullName evidence="2">TonB family protein</fullName>
    </submittedName>
</protein>
<keyword evidence="3" id="KW-1185">Reference proteome</keyword>
<dbReference type="PROSITE" id="PS52015">
    <property type="entry name" value="TONB_CTD"/>
    <property type="match status" value="1"/>
</dbReference>
<dbReference type="EMBL" id="QAOQ01000002">
    <property type="protein sequence ID" value="PTQ99818.1"/>
    <property type="molecule type" value="Genomic_DNA"/>
</dbReference>
<dbReference type="AlphaFoldDB" id="A0A2T5JDH3"/>
<accession>A0A2T5JDH3</accession>
<dbReference type="SUPFAM" id="SSF74653">
    <property type="entry name" value="TolA/TonB C-terminal domain"/>
    <property type="match status" value="1"/>
</dbReference>
<dbReference type="OrthoDB" id="1096636at2"/>
<dbReference type="Proteomes" id="UP000244168">
    <property type="component" value="Unassembled WGS sequence"/>
</dbReference>
<evidence type="ECO:0000259" key="1">
    <source>
        <dbReference type="PROSITE" id="PS52015"/>
    </source>
</evidence>